<proteinExistence type="predicted"/>
<accession>A0A654U9N6</accession>
<dbReference type="Proteomes" id="UP000046680">
    <property type="component" value="Unassembled WGS sequence"/>
</dbReference>
<protein>
    <submittedName>
        <fullName evidence="1">Uncharacterized protein</fullName>
    </submittedName>
</protein>
<name>A0A654U9N6_MYCTX</name>
<sequence length="48" mass="4773">MGEPQPQVGGRAGRAGDGVVAVSVDMRVVDARSGDVQTGNFELAAGMG</sequence>
<dbReference type="EMBL" id="CGCX01003276">
    <property type="protein sequence ID" value="CFS19674.1"/>
    <property type="molecule type" value="Genomic_DNA"/>
</dbReference>
<evidence type="ECO:0000313" key="1">
    <source>
        <dbReference type="EMBL" id="CFS19674.1"/>
    </source>
</evidence>
<reference evidence="1 2" key="1">
    <citation type="submission" date="2015-03" db="EMBL/GenBank/DDBJ databases">
        <authorList>
            <consortium name="Pathogen Informatics"/>
        </authorList>
    </citation>
    <scope>NUCLEOTIDE SEQUENCE [LARGE SCALE GENOMIC DNA]</scope>
    <source>
        <strain evidence="1 2">C09601061</strain>
    </source>
</reference>
<organism evidence="1 2">
    <name type="scientific">Mycobacterium tuberculosis</name>
    <dbReference type="NCBI Taxonomy" id="1773"/>
    <lineage>
        <taxon>Bacteria</taxon>
        <taxon>Bacillati</taxon>
        <taxon>Actinomycetota</taxon>
        <taxon>Actinomycetes</taxon>
        <taxon>Mycobacteriales</taxon>
        <taxon>Mycobacteriaceae</taxon>
        <taxon>Mycobacterium</taxon>
        <taxon>Mycobacterium tuberculosis complex</taxon>
    </lineage>
</organism>
<evidence type="ECO:0000313" key="2">
    <source>
        <dbReference type="Proteomes" id="UP000046680"/>
    </source>
</evidence>
<gene>
    <name evidence="1" type="ORF">ERS007657_04507</name>
</gene>
<dbReference type="AlphaFoldDB" id="A0A654U9N6"/>